<name>A0AAE0ZNS2_9GAST</name>
<keyword evidence="4" id="KW-1185">Reference proteome</keyword>
<dbReference type="AlphaFoldDB" id="A0AAE0ZNS2"/>
<protein>
    <recommendedName>
        <fullName evidence="2">Integrase catalytic domain-containing protein</fullName>
    </recommendedName>
</protein>
<dbReference type="EMBL" id="JAWDGP010003653">
    <property type="protein sequence ID" value="KAK3772211.1"/>
    <property type="molecule type" value="Genomic_DNA"/>
</dbReference>
<sequence>MDDSSADQRYQTARTVAQVLLREWIPHYGVPLRLHSDQGRSFDAEIVRCLCEHYDIQTSRTTPYNPQGVYSSAQEYLSLHVKRLRQIHELALARIKSAAKQREKPHVTTAYRPEIGDKVLLRQYPLGRNKIQDKFSEQAYQLAELPASAGGPAVITPCGDSTDKRRVTFRELRPLVGPSALTHQRKDASLPVLPDEQRLPRRSRRSSRKPDRFGLY</sequence>
<evidence type="ECO:0000256" key="1">
    <source>
        <dbReference type="SAM" id="MobiDB-lite"/>
    </source>
</evidence>
<dbReference type="Proteomes" id="UP001283361">
    <property type="component" value="Unassembled WGS sequence"/>
</dbReference>
<dbReference type="InterPro" id="IPR036397">
    <property type="entry name" value="RNaseH_sf"/>
</dbReference>
<dbReference type="InterPro" id="IPR001584">
    <property type="entry name" value="Integrase_cat-core"/>
</dbReference>
<reference evidence="3" key="1">
    <citation type="journal article" date="2023" name="G3 (Bethesda)">
        <title>A reference genome for the long-term kleptoplast-retaining sea slug Elysia crispata morphotype clarki.</title>
        <authorList>
            <person name="Eastman K.E."/>
            <person name="Pendleton A.L."/>
            <person name="Shaikh M.A."/>
            <person name="Suttiyut T."/>
            <person name="Ogas R."/>
            <person name="Tomko P."/>
            <person name="Gavelis G."/>
            <person name="Widhalm J.R."/>
            <person name="Wisecaver J.H."/>
        </authorList>
    </citation>
    <scope>NUCLEOTIDE SEQUENCE</scope>
    <source>
        <strain evidence="3">ECLA1</strain>
    </source>
</reference>
<proteinExistence type="predicted"/>
<feature type="domain" description="Integrase catalytic" evidence="2">
    <location>
        <begin position="1"/>
        <end position="68"/>
    </location>
</feature>
<dbReference type="PROSITE" id="PS50994">
    <property type="entry name" value="INTEGRASE"/>
    <property type="match status" value="1"/>
</dbReference>
<dbReference type="SUPFAM" id="SSF53098">
    <property type="entry name" value="Ribonuclease H-like"/>
    <property type="match status" value="1"/>
</dbReference>
<dbReference type="Gene3D" id="3.30.420.10">
    <property type="entry name" value="Ribonuclease H-like superfamily/Ribonuclease H"/>
    <property type="match status" value="1"/>
</dbReference>
<gene>
    <name evidence="3" type="ORF">RRG08_059633</name>
</gene>
<comment type="caution">
    <text evidence="3">The sequence shown here is derived from an EMBL/GenBank/DDBJ whole genome shotgun (WGS) entry which is preliminary data.</text>
</comment>
<organism evidence="3 4">
    <name type="scientific">Elysia crispata</name>
    <name type="common">lettuce slug</name>
    <dbReference type="NCBI Taxonomy" id="231223"/>
    <lineage>
        <taxon>Eukaryota</taxon>
        <taxon>Metazoa</taxon>
        <taxon>Spiralia</taxon>
        <taxon>Lophotrochozoa</taxon>
        <taxon>Mollusca</taxon>
        <taxon>Gastropoda</taxon>
        <taxon>Heterobranchia</taxon>
        <taxon>Euthyneura</taxon>
        <taxon>Panpulmonata</taxon>
        <taxon>Sacoglossa</taxon>
        <taxon>Placobranchoidea</taxon>
        <taxon>Plakobranchidae</taxon>
        <taxon>Elysia</taxon>
    </lineage>
</organism>
<accession>A0AAE0ZNS2</accession>
<feature type="region of interest" description="Disordered" evidence="1">
    <location>
        <begin position="178"/>
        <end position="216"/>
    </location>
</feature>
<evidence type="ECO:0000313" key="4">
    <source>
        <dbReference type="Proteomes" id="UP001283361"/>
    </source>
</evidence>
<evidence type="ECO:0000259" key="2">
    <source>
        <dbReference type="PROSITE" id="PS50994"/>
    </source>
</evidence>
<dbReference type="InterPro" id="IPR012337">
    <property type="entry name" value="RNaseH-like_sf"/>
</dbReference>
<evidence type="ECO:0000313" key="3">
    <source>
        <dbReference type="EMBL" id="KAK3772211.1"/>
    </source>
</evidence>
<dbReference type="GO" id="GO:0015074">
    <property type="term" value="P:DNA integration"/>
    <property type="evidence" value="ECO:0007669"/>
    <property type="project" value="InterPro"/>
</dbReference>
<dbReference type="GO" id="GO:0003676">
    <property type="term" value="F:nucleic acid binding"/>
    <property type="evidence" value="ECO:0007669"/>
    <property type="project" value="InterPro"/>
</dbReference>